<proteinExistence type="predicted"/>
<organism evidence="1 2">
    <name type="scientific">Prorocentrum cordatum</name>
    <dbReference type="NCBI Taxonomy" id="2364126"/>
    <lineage>
        <taxon>Eukaryota</taxon>
        <taxon>Sar</taxon>
        <taxon>Alveolata</taxon>
        <taxon>Dinophyceae</taxon>
        <taxon>Prorocentrales</taxon>
        <taxon>Prorocentraceae</taxon>
        <taxon>Prorocentrum</taxon>
    </lineage>
</organism>
<dbReference type="EMBL" id="CAUYUJ010010990">
    <property type="protein sequence ID" value="CAK0830673.1"/>
    <property type="molecule type" value="Genomic_DNA"/>
</dbReference>
<evidence type="ECO:0000313" key="1">
    <source>
        <dbReference type="EMBL" id="CAK0830673.1"/>
    </source>
</evidence>
<reference evidence="1" key="1">
    <citation type="submission" date="2023-10" db="EMBL/GenBank/DDBJ databases">
        <authorList>
            <person name="Chen Y."/>
            <person name="Shah S."/>
            <person name="Dougan E. K."/>
            <person name="Thang M."/>
            <person name="Chan C."/>
        </authorList>
    </citation>
    <scope>NUCLEOTIDE SEQUENCE [LARGE SCALE GENOMIC DNA]</scope>
</reference>
<sequence length="139" mass="15838">MRGRLRLIVGSGEVQGEKCTLESCLDDFPRYTPEFMIPYSTEQKQDAGCWGRLKSNGMRGTTVLRTIAEYESLAKCCYRQNVQDGPKEFRWSSGNELVKSWRPDKWLRGRRACDAQNGWHSANHLGLDGSTQSKCESLQ</sequence>
<gene>
    <name evidence="1" type="ORF">PCOR1329_LOCUS29249</name>
</gene>
<keyword evidence="2" id="KW-1185">Reference proteome</keyword>
<comment type="caution">
    <text evidence="1">The sequence shown here is derived from an EMBL/GenBank/DDBJ whole genome shotgun (WGS) entry which is preliminary data.</text>
</comment>
<dbReference type="Proteomes" id="UP001189429">
    <property type="component" value="Unassembled WGS sequence"/>
</dbReference>
<accession>A0ABN9SFC6</accession>
<evidence type="ECO:0000313" key="2">
    <source>
        <dbReference type="Proteomes" id="UP001189429"/>
    </source>
</evidence>
<name>A0ABN9SFC6_9DINO</name>
<protein>
    <submittedName>
        <fullName evidence="1">Uncharacterized protein</fullName>
    </submittedName>
</protein>